<reference evidence="1" key="1">
    <citation type="submission" date="2018-11" db="EMBL/GenBank/DDBJ databases">
        <authorList>
            <consortium name="Pathogen Informatics"/>
        </authorList>
    </citation>
    <scope>NUCLEOTIDE SEQUENCE</scope>
</reference>
<keyword evidence="2" id="KW-1185">Reference proteome</keyword>
<evidence type="ECO:0000313" key="1">
    <source>
        <dbReference type="EMBL" id="VEL21765.1"/>
    </source>
</evidence>
<organism evidence="1 2">
    <name type="scientific">Protopolystoma xenopodis</name>
    <dbReference type="NCBI Taxonomy" id="117903"/>
    <lineage>
        <taxon>Eukaryota</taxon>
        <taxon>Metazoa</taxon>
        <taxon>Spiralia</taxon>
        <taxon>Lophotrochozoa</taxon>
        <taxon>Platyhelminthes</taxon>
        <taxon>Monogenea</taxon>
        <taxon>Polyopisthocotylea</taxon>
        <taxon>Polystomatidea</taxon>
        <taxon>Polystomatidae</taxon>
        <taxon>Protopolystoma</taxon>
    </lineage>
</organism>
<dbReference type="Proteomes" id="UP000784294">
    <property type="component" value="Unassembled WGS sequence"/>
</dbReference>
<sequence>MQFARSSIATDASGIFLGRGKPSAAASLSQIDTEAAPNYRAHRLVIYREVDASSEGGEESGDDGYSVDWGDDLDKGHLVKRRWTSCRHILPWKQREHNNETSKVKDINVTEETAEARIYRGGGAYQVVDSPIRVPSSRVDTKRP</sequence>
<evidence type="ECO:0000313" key="2">
    <source>
        <dbReference type="Proteomes" id="UP000784294"/>
    </source>
</evidence>
<dbReference type="EMBL" id="CAAALY010052998">
    <property type="protein sequence ID" value="VEL21765.1"/>
    <property type="molecule type" value="Genomic_DNA"/>
</dbReference>
<accession>A0A3S5CHH0</accession>
<feature type="non-terminal residue" evidence="1">
    <location>
        <position position="144"/>
    </location>
</feature>
<protein>
    <submittedName>
        <fullName evidence="1">Uncharacterized protein</fullName>
    </submittedName>
</protein>
<gene>
    <name evidence="1" type="ORF">PXEA_LOCUS15205</name>
</gene>
<proteinExistence type="predicted"/>
<name>A0A3S5CHH0_9PLAT</name>
<dbReference type="AlphaFoldDB" id="A0A3S5CHH0"/>
<comment type="caution">
    <text evidence="1">The sequence shown here is derived from an EMBL/GenBank/DDBJ whole genome shotgun (WGS) entry which is preliminary data.</text>
</comment>